<organism evidence="4 5">
    <name type="scientific">Boothiomyces macroporosus</name>
    <dbReference type="NCBI Taxonomy" id="261099"/>
    <lineage>
        <taxon>Eukaryota</taxon>
        <taxon>Fungi</taxon>
        <taxon>Fungi incertae sedis</taxon>
        <taxon>Chytridiomycota</taxon>
        <taxon>Chytridiomycota incertae sedis</taxon>
        <taxon>Chytridiomycetes</taxon>
        <taxon>Rhizophydiales</taxon>
        <taxon>Terramycetaceae</taxon>
        <taxon>Boothiomyces</taxon>
    </lineage>
</organism>
<accession>A0AAD5ULA5</accession>
<sequence length="382" mass="41607">METQPLLAPVYVVRKRSNKFYYLLAIVATLLISSLVLFTHISIDTNLPTVAEFSKALVTEQDSYKAMVVDYDGNGLYVESEISFADIKETQIHYDIRSNDPKCMDHLFLKETIANRTFTLYLETNYEHYNPPRVQVYITIHLPSYIKLDDFNGKGGLKWNGPTFPVHHFEAKSYSGSIKIDQLVSSELTAHASSGSVKLTKVSVDGQVNLKTSSGSITAREVGATNLIMHASSGSIHGTVLELKDSAEVKASSGSVEFEGNLTNHEMDNVVKIITSSGNIRATVNNYKTIECQASSGSIELEGTPLKEETLSTLKTSSGSIRGTFFGFEGDFDSTTSSGSLRINGNVDYDVTKSHHKAGRVGSGSSSIKTSSGSGSTSLYFK</sequence>
<keyword evidence="5" id="KW-1185">Reference proteome</keyword>
<dbReference type="AlphaFoldDB" id="A0AAD5ULA5"/>
<feature type="region of interest" description="Disordered" evidence="1">
    <location>
        <begin position="356"/>
        <end position="382"/>
    </location>
</feature>
<keyword evidence="2" id="KW-1133">Transmembrane helix</keyword>
<name>A0AAD5ULA5_9FUNG</name>
<feature type="compositionally biased region" description="Low complexity" evidence="1">
    <location>
        <begin position="363"/>
        <end position="382"/>
    </location>
</feature>
<reference evidence="4" key="1">
    <citation type="submission" date="2020-05" db="EMBL/GenBank/DDBJ databases">
        <title>Phylogenomic resolution of chytrid fungi.</title>
        <authorList>
            <person name="Stajich J.E."/>
            <person name="Amses K."/>
            <person name="Simmons R."/>
            <person name="Seto K."/>
            <person name="Myers J."/>
            <person name="Bonds A."/>
            <person name="Quandt C.A."/>
            <person name="Barry K."/>
            <person name="Liu P."/>
            <person name="Grigoriev I."/>
            <person name="Longcore J.E."/>
            <person name="James T.Y."/>
        </authorList>
    </citation>
    <scope>NUCLEOTIDE SEQUENCE</scope>
    <source>
        <strain evidence="4">PLAUS21</strain>
    </source>
</reference>
<evidence type="ECO:0000259" key="3">
    <source>
        <dbReference type="Pfam" id="PF13349"/>
    </source>
</evidence>
<evidence type="ECO:0000313" key="5">
    <source>
        <dbReference type="Proteomes" id="UP001210925"/>
    </source>
</evidence>
<dbReference type="Proteomes" id="UP001210925">
    <property type="component" value="Unassembled WGS sequence"/>
</dbReference>
<keyword evidence="2" id="KW-0472">Membrane</keyword>
<keyword evidence="2" id="KW-0812">Transmembrane</keyword>
<dbReference type="InterPro" id="IPR025164">
    <property type="entry name" value="Toastrack_DUF4097"/>
</dbReference>
<gene>
    <name evidence="4" type="ORF">HK103_006433</name>
</gene>
<feature type="domain" description="DUF4097" evidence="3">
    <location>
        <begin position="207"/>
        <end position="378"/>
    </location>
</feature>
<evidence type="ECO:0000313" key="4">
    <source>
        <dbReference type="EMBL" id="KAJ3261124.1"/>
    </source>
</evidence>
<comment type="caution">
    <text evidence="4">The sequence shown here is derived from an EMBL/GenBank/DDBJ whole genome shotgun (WGS) entry which is preliminary data.</text>
</comment>
<feature type="transmembrane region" description="Helical" evidence="2">
    <location>
        <begin position="20"/>
        <end position="43"/>
    </location>
</feature>
<proteinExistence type="predicted"/>
<dbReference type="EMBL" id="JADGKB010000007">
    <property type="protein sequence ID" value="KAJ3261124.1"/>
    <property type="molecule type" value="Genomic_DNA"/>
</dbReference>
<protein>
    <recommendedName>
        <fullName evidence="3">DUF4097 domain-containing protein</fullName>
    </recommendedName>
</protein>
<evidence type="ECO:0000256" key="1">
    <source>
        <dbReference type="SAM" id="MobiDB-lite"/>
    </source>
</evidence>
<evidence type="ECO:0000256" key="2">
    <source>
        <dbReference type="SAM" id="Phobius"/>
    </source>
</evidence>
<dbReference type="Pfam" id="PF13349">
    <property type="entry name" value="DUF4097"/>
    <property type="match status" value="1"/>
</dbReference>